<protein>
    <submittedName>
        <fullName evidence="1">Uncharacterized protein</fullName>
    </submittedName>
</protein>
<dbReference type="OrthoDB" id="10469234at2759"/>
<dbReference type="AlphaFoldDB" id="A0A6H5J6T3"/>
<proteinExistence type="predicted"/>
<dbReference type="Proteomes" id="UP000479190">
    <property type="component" value="Unassembled WGS sequence"/>
</dbReference>
<name>A0A6H5J6T3_9HYME</name>
<reference evidence="1 2" key="1">
    <citation type="submission" date="2020-02" db="EMBL/GenBank/DDBJ databases">
        <authorList>
            <person name="Ferguson B K."/>
        </authorList>
    </citation>
    <scope>NUCLEOTIDE SEQUENCE [LARGE SCALE GENOMIC DNA]</scope>
</reference>
<dbReference type="EMBL" id="CADCXV010001416">
    <property type="protein sequence ID" value="CAB0044260.1"/>
    <property type="molecule type" value="Genomic_DNA"/>
</dbReference>
<sequence length="163" mass="19058">MTVERLEKRGYELDRSDALAVMKFFVEYGMFEKSANLEAHWYDKKKFASKAKYVMMNPSLSLYELIRMRPEEAKKSFTYADYFACSCANGWDKLPGEFRHASSANLCEIMSRGFFRRWTLEFFLELTHLRLPILCCEKIVNQLTNKDLLCICLAVANQLSSDE</sequence>
<evidence type="ECO:0000313" key="1">
    <source>
        <dbReference type="EMBL" id="CAB0044260.1"/>
    </source>
</evidence>
<accession>A0A6H5J6T3</accession>
<gene>
    <name evidence="1" type="ORF">TBRA_LOCUS15848</name>
</gene>
<organism evidence="1 2">
    <name type="scientific">Trichogramma brassicae</name>
    <dbReference type="NCBI Taxonomy" id="86971"/>
    <lineage>
        <taxon>Eukaryota</taxon>
        <taxon>Metazoa</taxon>
        <taxon>Ecdysozoa</taxon>
        <taxon>Arthropoda</taxon>
        <taxon>Hexapoda</taxon>
        <taxon>Insecta</taxon>
        <taxon>Pterygota</taxon>
        <taxon>Neoptera</taxon>
        <taxon>Endopterygota</taxon>
        <taxon>Hymenoptera</taxon>
        <taxon>Apocrita</taxon>
        <taxon>Proctotrupomorpha</taxon>
        <taxon>Chalcidoidea</taxon>
        <taxon>Trichogrammatidae</taxon>
        <taxon>Trichogramma</taxon>
    </lineage>
</organism>
<keyword evidence="2" id="KW-1185">Reference proteome</keyword>
<evidence type="ECO:0000313" key="2">
    <source>
        <dbReference type="Proteomes" id="UP000479190"/>
    </source>
</evidence>